<keyword evidence="10" id="KW-1185">Reference proteome</keyword>
<dbReference type="Gene3D" id="1.10.1740.10">
    <property type="match status" value="1"/>
</dbReference>
<dbReference type="Proteomes" id="UP000679335">
    <property type="component" value="Chromosome"/>
</dbReference>
<dbReference type="InterPro" id="IPR014284">
    <property type="entry name" value="RNA_pol_sigma-70_dom"/>
</dbReference>
<feature type="compositionally biased region" description="Basic and acidic residues" evidence="6">
    <location>
        <begin position="131"/>
        <end position="144"/>
    </location>
</feature>
<evidence type="ECO:0000256" key="6">
    <source>
        <dbReference type="SAM" id="MobiDB-lite"/>
    </source>
</evidence>
<evidence type="ECO:0000259" key="7">
    <source>
        <dbReference type="Pfam" id="PF04542"/>
    </source>
</evidence>
<feature type="domain" description="RNA polymerase sigma-70 region 2" evidence="7">
    <location>
        <begin position="57"/>
        <end position="123"/>
    </location>
</feature>
<gene>
    <name evidence="9" type="ORF">KKR89_01145</name>
</gene>
<evidence type="ECO:0000313" key="9">
    <source>
        <dbReference type="EMBL" id="QWC16317.1"/>
    </source>
</evidence>
<reference evidence="9 10" key="1">
    <citation type="submission" date="2021-05" db="EMBL/GenBank/DDBJ databases">
        <title>Novel species in genus Cellulomonas.</title>
        <authorList>
            <person name="Zhang G."/>
        </authorList>
    </citation>
    <scope>NUCLEOTIDE SEQUENCE [LARGE SCALE GENOMIC DNA]</scope>
    <source>
        <strain evidence="10">zg-ZUI157</strain>
    </source>
</reference>
<evidence type="ECO:0000256" key="3">
    <source>
        <dbReference type="ARBA" id="ARBA00023082"/>
    </source>
</evidence>
<dbReference type="CDD" id="cd06171">
    <property type="entry name" value="Sigma70_r4"/>
    <property type="match status" value="1"/>
</dbReference>
<dbReference type="InterPro" id="IPR039425">
    <property type="entry name" value="RNA_pol_sigma-70-like"/>
</dbReference>
<evidence type="ECO:0000256" key="4">
    <source>
        <dbReference type="ARBA" id="ARBA00023125"/>
    </source>
</evidence>
<evidence type="ECO:0000256" key="2">
    <source>
        <dbReference type="ARBA" id="ARBA00023015"/>
    </source>
</evidence>
<proteinExistence type="inferred from homology"/>
<comment type="similarity">
    <text evidence="1">Belongs to the sigma-70 factor family. ECF subfamily.</text>
</comment>
<evidence type="ECO:0000313" key="10">
    <source>
        <dbReference type="Proteomes" id="UP000679335"/>
    </source>
</evidence>
<protein>
    <submittedName>
        <fullName evidence="9">Sigma-70 family RNA polymerase sigma factor</fullName>
    </submittedName>
</protein>
<dbReference type="NCBIfam" id="TIGR02937">
    <property type="entry name" value="sigma70-ECF"/>
    <property type="match status" value="1"/>
</dbReference>
<dbReference type="InterPro" id="IPR013325">
    <property type="entry name" value="RNA_pol_sigma_r2"/>
</dbReference>
<evidence type="ECO:0000259" key="8">
    <source>
        <dbReference type="Pfam" id="PF08281"/>
    </source>
</evidence>
<keyword evidence="2" id="KW-0805">Transcription regulation</keyword>
<feature type="region of interest" description="Disordered" evidence="6">
    <location>
        <begin position="1"/>
        <end position="33"/>
    </location>
</feature>
<organism evidence="9 10">
    <name type="scientific">Cellulomonas dongxiuzhuiae</name>
    <dbReference type="NCBI Taxonomy" id="2819979"/>
    <lineage>
        <taxon>Bacteria</taxon>
        <taxon>Bacillati</taxon>
        <taxon>Actinomycetota</taxon>
        <taxon>Actinomycetes</taxon>
        <taxon>Micrococcales</taxon>
        <taxon>Cellulomonadaceae</taxon>
        <taxon>Cellulomonas</taxon>
    </lineage>
</organism>
<dbReference type="SUPFAM" id="SSF88659">
    <property type="entry name" value="Sigma3 and sigma4 domains of RNA polymerase sigma factors"/>
    <property type="match status" value="1"/>
</dbReference>
<sequence>MLHRDPVEPVTTPPAPTRPPVSAPRREAPAVEVHDDRPDHTLVGRAALGDHAAFTTLATRHGAALYRYARRLLPSAQDAEDAVQDALTAAWLGADGYRGDASVRTWLFGIQTNCVRRSARRRSHAAVPVPDDARDEARDLTSDEPAEHLLATDLRAALDRALAGLPGPQRAVWLLVEVEGMTYAEAARVLGTTHAAVRGSLERARHTLTGRFASWR</sequence>
<dbReference type="InterPro" id="IPR036388">
    <property type="entry name" value="WH-like_DNA-bd_sf"/>
</dbReference>
<keyword evidence="3" id="KW-0731">Sigma factor</keyword>
<keyword evidence="5" id="KW-0804">Transcription</keyword>
<accession>A0ABX8GJE7</accession>
<dbReference type="SUPFAM" id="SSF88946">
    <property type="entry name" value="Sigma2 domain of RNA polymerase sigma factors"/>
    <property type="match status" value="1"/>
</dbReference>
<dbReference type="InterPro" id="IPR013249">
    <property type="entry name" value="RNA_pol_sigma70_r4_t2"/>
</dbReference>
<dbReference type="Gene3D" id="1.10.10.10">
    <property type="entry name" value="Winged helix-like DNA-binding domain superfamily/Winged helix DNA-binding domain"/>
    <property type="match status" value="1"/>
</dbReference>
<feature type="compositionally biased region" description="Basic and acidic residues" evidence="6">
    <location>
        <begin position="24"/>
        <end position="33"/>
    </location>
</feature>
<dbReference type="PANTHER" id="PTHR43133:SF8">
    <property type="entry name" value="RNA POLYMERASE SIGMA FACTOR HI_1459-RELATED"/>
    <property type="match status" value="1"/>
</dbReference>
<dbReference type="EMBL" id="CP076023">
    <property type="protein sequence ID" value="QWC16317.1"/>
    <property type="molecule type" value="Genomic_DNA"/>
</dbReference>
<feature type="region of interest" description="Disordered" evidence="6">
    <location>
        <begin position="125"/>
        <end position="144"/>
    </location>
</feature>
<evidence type="ECO:0000256" key="5">
    <source>
        <dbReference type="ARBA" id="ARBA00023163"/>
    </source>
</evidence>
<dbReference type="Pfam" id="PF08281">
    <property type="entry name" value="Sigma70_r4_2"/>
    <property type="match status" value="1"/>
</dbReference>
<feature type="compositionally biased region" description="Pro residues" evidence="6">
    <location>
        <begin position="11"/>
        <end position="22"/>
    </location>
</feature>
<dbReference type="PANTHER" id="PTHR43133">
    <property type="entry name" value="RNA POLYMERASE ECF-TYPE SIGMA FACTO"/>
    <property type="match status" value="1"/>
</dbReference>
<dbReference type="Pfam" id="PF04542">
    <property type="entry name" value="Sigma70_r2"/>
    <property type="match status" value="1"/>
</dbReference>
<dbReference type="InterPro" id="IPR007627">
    <property type="entry name" value="RNA_pol_sigma70_r2"/>
</dbReference>
<dbReference type="InterPro" id="IPR013324">
    <property type="entry name" value="RNA_pol_sigma_r3/r4-like"/>
</dbReference>
<feature type="domain" description="RNA polymerase sigma factor 70 region 4 type 2" evidence="8">
    <location>
        <begin position="156"/>
        <end position="205"/>
    </location>
</feature>
<evidence type="ECO:0000256" key="1">
    <source>
        <dbReference type="ARBA" id="ARBA00010641"/>
    </source>
</evidence>
<name>A0ABX8GJE7_9CELL</name>
<dbReference type="RefSeq" id="WP_208196879.1">
    <property type="nucleotide sequence ID" value="NZ_CP076023.1"/>
</dbReference>
<keyword evidence="4" id="KW-0238">DNA-binding</keyword>